<dbReference type="InterPro" id="IPR001789">
    <property type="entry name" value="Sig_transdc_resp-reg_receiver"/>
</dbReference>
<dbReference type="InterPro" id="IPR050595">
    <property type="entry name" value="Bact_response_regulator"/>
</dbReference>
<dbReference type="Pfam" id="PF00072">
    <property type="entry name" value="Response_reg"/>
    <property type="match status" value="1"/>
</dbReference>
<evidence type="ECO:0000256" key="2">
    <source>
        <dbReference type="PROSITE-ProRule" id="PRU00169"/>
    </source>
</evidence>
<dbReference type="RefSeq" id="WP_144891340.1">
    <property type="nucleotide sequence ID" value="NZ_CP042218.1"/>
</dbReference>
<sequence length="126" mass="13478">MAIRVLIVDDSHDDAELAEFALRDAGLPVECRRLRHADDLDAALAGWEPQLVLCDLNLPGWSGAEAMSAVRQRAPAARYVLLTGALRGDEADCGADAVVLKDEMARVVELARPLVPDPGRSGRGHG</sequence>
<dbReference type="PANTHER" id="PTHR44591">
    <property type="entry name" value="STRESS RESPONSE REGULATOR PROTEIN 1"/>
    <property type="match status" value="1"/>
</dbReference>
<keyword evidence="5" id="KW-1185">Reference proteome</keyword>
<dbReference type="Gene3D" id="3.40.50.2300">
    <property type="match status" value="1"/>
</dbReference>
<evidence type="ECO:0000256" key="1">
    <source>
        <dbReference type="ARBA" id="ARBA00022553"/>
    </source>
</evidence>
<dbReference type="EMBL" id="CP042218">
    <property type="protein sequence ID" value="QDW66517.1"/>
    <property type="molecule type" value="Genomic_DNA"/>
</dbReference>
<accession>A0A518N3R6</accession>
<evidence type="ECO:0000313" key="5">
    <source>
        <dbReference type="Proteomes" id="UP000316584"/>
    </source>
</evidence>
<dbReference type="GO" id="GO:0000160">
    <property type="term" value="P:phosphorelay signal transduction system"/>
    <property type="evidence" value="ECO:0007669"/>
    <property type="project" value="InterPro"/>
</dbReference>
<dbReference type="Proteomes" id="UP000316584">
    <property type="component" value="Chromosome"/>
</dbReference>
<feature type="modified residue" description="4-aspartylphosphate" evidence="2">
    <location>
        <position position="55"/>
    </location>
</feature>
<dbReference type="AlphaFoldDB" id="A0A518N3R6"/>
<dbReference type="OrthoDB" id="9776727at2"/>
<dbReference type="KEGG" id="lug:FPZ22_06085"/>
<dbReference type="SMART" id="SM00448">
    <property type="entry name" value="REC"/>
    <property type="match status" value="1"/>
</dbReference>
<evidence type="ECO:0000259" key="3">
    <source>
        <dbReference type="PROSITE" id="PS50110"/>
    </source>
</evidence>
<dbReference type="PROSITE" id="PS50110">
    <property type="entry name" value="RESPONSE_REGULATORY"/>
    <property type="match status" value="1"/>
</dbReference>
<proteinExistence type="predicted"/>
<protein>
    <submittedName>
        <fullName evidence="4">Response regulator</fullName>
    </submittedName>
</protein>
<keyword evidence="1 2" id="KW-0597">Phosphoprotein</keyword>
<dbReference type="InterPro" id="IPR011006">
    <property type="entry name" value="CheY-like_superfamily"/>
</dbReference>
<dbReference type="CDD" id="cd00156">
    <property type="entry name" value="REC"/>
    <property type="match status" value="1"/>
</dbReference>
<dbReference type="SUPFAM" id="SSF52172">
    <property type="entry name" value="CheY-like"/>
    <property type="match status" value="1"/>
</dbReference>
<organism evidence="4 5">
    <name type="scientific">Luteimonas granuli</name>
    <dbReference type="NCBI Taxonomy" id="1176533"/>
    <lineage>
        <taxon>Bacteria</taxon>
        <taxon>Pseudomonadati</taxon>
        <taxon>Pseudomonadota</taxon>
        <taxon>Gammaproteobacteria</taxon>
        <taxon>Lysobacterales</taxon>
        <taxon>Lysobacteraceae</taxon>
        <taxon>Luteimonas</taxon>
    </lineage>
</organism>
<feature type="domain" description="Response regulatory" evidence="3">
    <location>
        <begin position="4"/>
        <end position="116"/>
    </location>
</feature>
<name>A0A518N3R6_9GAMM</name>
<reference evidence="4 5" key="1">
    <citation type="submission" date="2019-07" db="EMBL/GenBank/DDBJ databases">
        <title>Full genome sequence of Luteimonas sp. Gr-4.</title>
        <authorList>
            <person name="Im W.-T."/>
        </authorList>
    </citation>
    <scope>NUCLEOTIDE SEQUENCE [LARGE SCALE GENOMIC DNA]</scope>
    <source>
        <strain evidence="4 5">Gr-4</strain>
    </source>
</reference>
<evidence type="ECO:0000313" key="4">
    <source>
        <dbReference type="EMBL" id="QDW66517.1"/>
    </source>
</evidence>
<gene>
    <name evidence="4" type="ORF">FPZ22_06085</name>
</gene>
<dbReference type="PANTHER" id="PTHR44591:SF3">
    <property type="entry name" value="RESPONSE REGULATORY DOMAIN-CONTAINING PROTEIN"/>
    <property type="match status" value="1"/>
</dbReference>